<sequence>IMQIFPHSEVDMWGRVRTSCFRGAWQSLNFDKEYLFGFETLVFATSGILSMHNQLFSHYFETTYYSSYKKDALKRESRSFPGHQPERDLPQTKCVEKKMYPC</sequence>
<reference evidence="1" key="2">
    <citation type="submission" date="2025-09" db="UniProtKB">
        <authorList>
            <consortium name="Ensembl"/>
        </authorList>
    </citation>
    <scope>IDENTIFICATION</scope>
</reference>
<evidence type="ECO:0000313" key="2">
    <source>
        <dbReference type="Proteomes" id="UP000472262"/>
    </source>
</evidence>
<dbReference type="GO" id="GO:0030317">
    <property type="term" value="P:flagellated sperm motility"/>
    <property type="evidence" value="ECO:0007669"/>
    <property type="project" value="InterPro"/>
</dbReference>
<dbReference type="GO" id="GO:0005634">
    <property type="term" value="C:nucleus"/>
    <property type="evidence" value="ECO:0007669"/>
    <property type="project" value="InterPro"/>
</dbReference>
<organism evidence="1 2">
    <name type="scientific">Sinocyclocheilus grahami</name>
    <name type="common">Dianchi golden-line fish</name>
    <name type="synonym">Barbus grahami</name>
    <dbReference type="NCBI Taxonomy" id="75366"/>
    <lineage>
        <taxon>Eukaryota</taxon>
        <taxon>Metazoa</taxon>
        <taxon>Chordata</taxon>
        <taxon>Craniata</taxon>
        <taxon>Vertebrata</taxon>
        <taxon>Euteleostomi</taxon>
        <taxon>Actinopterygii</taxon>
        <taxon>Neopterygii</taxon>
        <taxon>Teleostei</taxon>
        <taxon>Ostariophysi</taxon>
        <taxon>Cypriniformes</taxon>
        <taxon>Cyprinidae</taxon>
        <taxon>Cyprininae</taxon>
        <taxon>Sinocyclocheilus</taxon>
    </lineage>
</organism>
<name>A0A672LK17_SINGR</name>
<dbReference type="Proteomes" id="UP000472262">
    <property type="component" value="Unassembled WGS sequence"/>
</dbReference>
<dbReference type="Ensembl" id="ENSSGRT00000026126.1">
    <property type="protein sequence ID" value="ENSSGRP00000024233.1"/>
    <property type="gene ID" value="ENSSGRG00000014254.1"/>
</dbReference>
<keyword evidence="2" id="KW-1185">Reference proteome</keyword>
<dbReference type="AlphaFoldDB" id="A0A672LK17"/>
<accession>A0A672LK17</accession>
<dbReference type="InParanoid" id="A0A672LK17"/>
<protein>
    <submittedName>
        <fullName evidence="1">Uncharacterized protein</fullName>
    </submittedName>
</protein>
<proteinExistence type="predicted"/>
<evidence type="ECO:0000313" key="1">
    <source>
        <dbReference type="Ensembl" id="ENSSGRP00000024233.1"/>
    </source>
</evidence>
<reference evidence="1" key="1">
    <citation type="submission" date="2025-08" db="UniProtKB">
        <authorList>
            <consortium name="Ensembl"/>
        </authorList>
    </citation>
    <scope>IDENTIFICATION</scope>
</reference>
<dbReference type="InterPro" id="IPR009524">
    <property type="entry name" value="CFAP68"/>
</dbReference>
<dbReference type="Pfam" id="PF06608">
    <property type="entry name" value="CFAP68"/>
    <property type="match status" value="1"/>
</dbReference>